<dbReference type="AlphaFoldDB" id="A0A7J6LB16"/>
<accession>A0A7J6LB16</accession>
<feature type="domain" description="EF-hand" evidence="6">
    <location>
        <begin position="16"/>
        <end position="51"/>
    </location>
</feature>
<dbReference type="FunFam" id="1.10.238.10:FF:000527">
    <property type="entry name" value="Calmodulin-3"/>
    <property type="match status" value="1"/>
</dbReference>
<dbReference type="PROSITE" id="PS00018">
    <property type="entry name" value="EF_HAND_1"/>
    <property type="match status" value="2"/>
</dbReference>
<evidence type="ECO:0000313" key="8">
    <source>
        <dbReference type="Proteomes" id="UP000591131"/>
    </source>
</evidence>
<dbReference type="OrthoDB" id="26525at2759"/>
<dbReference type="Pfam" id="PF13499">
    <property type="entry name" value="EF-hand_7"/>
    <property type="match status" value="1"/>
</dbReference>
<keyword evidence="2" id="KW-0479">Metal-binding</keyword>
<feature type="domain" description="EF-hand" evidence="6">
    <location>
        <begin position="89"/>
        <end position="124"/>
    </location>
</feature>
<evidence type="ECO:0000256" key="5">
    <source>
        <dbReference type="ARBA" id="ARBA00022990"/>
    </source>
</evidence>
<dbReference type="Gene3D" id="1.10.238.10">
    <property type="entry name" value="EF-hand"/>
    <property type="match status" value="1"/>
</dbReference>
<evidence type="ECO:0000259" key="6">
    <source>
        <dbReference type="PROSITE" id="PS50222"/>
    </source>
</evidence>
<dbReference type="PANTHER" id="PTHR23048:SF0">
    <property type="entry name" value="CALMODULIN LIKE 3"/>
    <property type="match status" value="1"/>
</dbReference>
<dbReference type="SMART" id="SM00054">
    <property type="entry name" value="EFh"/>
    <property type="match status" value="3"/>
</dbReference>
<evidence type="ECO:0000256" key="3">
    <source>
        <dbReference type="ARBA" id="ARBA00022737"/>
    </source>
</evidence>
<keyword evidence="3" id="KW-0677">Repeat</keyword>
<evidence type="ECO:0000256" key="2">
    <source>
        <dbReference type="ARBA" id="ARBA00022723"/>
    </source>
</evidence>
<dbReference type="CDD" id="cd00051">
    <property type="entry name" value="EFh"/>
    <property type="match status" value="1"/>
</dbReference>
<dbReference type="GO" id="GO:0005509">
    <property type="term" value="F:calcium ion binding"/>
    <property type="evidence" value="ECO:0007669"/>
    <property type="project" value="InterPro"/>
</dbReference>
<dbReference type="EMBL" id="JAAPAO010000604">
    <property type="protein sequence ID" value="KAF4656346.1"/>
    <property type="molecule type" value="Genomic_DNA"/>
</dbReference>
<evidence type="ECO:0000313" key="7">
    <source>
        <dbReference type="EMBL" id="KAF4656346.1"/>
    </source>
</evidence>
<reference evidence="7 8" key="1">
    <citation type="submission" date="2020-04" db="EMBL/GenBank/DDBJ databases">
        <title>Perkinsus chesapeaki whole genome sequence.</title>
        <authorList>
            <person name="Bogema D.R."/>
        </authorList>
    </citation>
    <scope>NUCLEOTIDE SEQUENCE [LARGE SCALE GENOMIC DNA]</scope>
    <source>
        <strain evidence="7">ATCC PRA-425</strain>
    </source>
</reference>
<dbReference type="GO" id="GO:0016460">
    <property type="term" value="C:myosin II complex"/>
    <property type="evidence" value="ECO:0007669"/>
    <property type="project" value="TreeGrafter"/>
</dbReference>
<name>A0A7J6LB16_PERCH</name>
<protein>
    <recommendedName>
        <fullName evidence="1">Calmodulin</fullName>
    </recommendedName>
</protein>
<feature type="domain" description="EF-hand" evidence="6">
    <location>
        <begin position="52"/>
        <end position="87"/>
    </location>
</feature>
<comment type="caution">
    <text evidence="7">The sequence shown here is derived from an EMBL/GenBank/DDBJ whole genome shotgun (WGS) entry which is preliminary data.</text>
</comment>
<keyword evidence="5" id="KW-0007">Acetylation</keyword>
<dbReference type="InterPro" id="IPR018247">
    <property type="entry name" value="EF_Hand_1_Ca_BS"/>
</dbReference>
<proteinExistence type="predicted"/>
<sequence>MSSESLNLGGGLLTDEQIDEFKEAFDMFDKDGEGTIGPDEFTSMMKTLGLELTEKEVLLLLQEVDEDKSGEIEFEEMLSALVRNMRETTIEEQMEEAYRTFDRDDKGYIDSKDLSRVVCELCFENTTLRKGEELKISIYCWITAQLINFNPGFGLDMWVKA</sequence>
<dbReference type="SUPFAM" id="SSF47473">
    <property type="entry name" value="EF-hand"/>
    <property type="match status" value="1"/>
</dbReference>
<evidence type="ECO:0000256" key="4">
    <source>
        <dbReference type="ARBA" id="ARBA00022837"/>
    </source>
</evidence>
<gene>
    <name evidence="7" type="primary">AIF1</name>
    <name evidence="7" type="ORF">FOL47_009030</name>
</gene>
<dbReference type="InterPro" id="IPR002048">
    <property type="entry name" value="EF_hand_dom"/>
</dbReference>
<dbReference type="InterPro" id="IPR050230">
    <property type="entry name" value="CALM/Myosin/TropC-like"/>
</dbReference>
<dbReference type="PANTHER" id="PTHR23048">
    <property type="entry name" value="MYOSIN LIGHT CHAIN 1, 3"/>
    <property type="match status" value="1"/>
</dbReference>
<keyword evidence="8" id="KW-1185">Reference proteome</keyword>
<dbReference type="PROSITE" id="PS50222">
    <property type="entry name" value="EF_HAND_2"/>
    <property type="match status" value="3"/>
</dbReference>
<dbReference type="Proteomes" id="UP000591131">
    <property type="component" value="Unassembled WGS sequence"/>
</dbReference>
<dbReference type="InterPro" id="IPR011992">
    <property type="entry name" value="EF-hand-dom_pair"/>
</dbReference>
<keyword evidence="4" id="KW-0106">Calcium</keyword>
<evidence type="ECO:0000256" key="1">
    <source>
        <dbReference type="ARBA" id="ARBA00020786"/>
    </source>
</evidence>
<organism evidence="7 8">
    <name type="scientific">Perkinsus chesapeaki</name>
    <name type="common">Clam parasite</name>
    <name type="synonym">Perkinsus andrewsi</name>
    <dbReference type="NCBI Taxonomy" id="330153"/>
    <lineage>
        <taxon>Eukaryota</taxon>
        <taxon>Sar</taxon>
        <taxon>Alveolata</taxon>
        <taxon>Perkinsozoa</taxon>
        <taxon>Perkinsea</taxon>
        <taxon>Perkinsida</taxon>
        <taxon>Perkinsidae</taxon>
        <taxon>Perkinsus</taxon>
    </lineage>
</organism>